<reference evidence="3 4" key="1">
    <citation type="journal article" date="2019" name="Nat. Commun.">
        <title>A new type of DNA phosphorothioation-based antiviral system in archaea.</title>
        <authorList>
            <person name="Xiong L."/>
            <person name="Liu S."/>
            <person name="Chen S."/>
            <person name="Xiao Y."/>
            <person name="Zhu B."/>
            <person name="Gao Y."/>
            <person name="Zhang Y."/>
            <person name="Chen B."/>
            <person name="Luo J."/>
            <person name="Deng Z."/>
            <person name="Chen X."/>
            <person name="Wang L."/>
            <person name="Chen S."/>
        </authorList>
    </citation>
    <scope>NUCLEOTIDE SEQUENCE [LARGE SCALE GENOMIC DNA]</scope>
    <source>
        <strain evidence="3 4">JCM 10635</strain>
    </source>
</reference>
<feature type="region of interest" description="Disordered" evidence="1">
    <location>
        <begin position="178"/>
        <end position="205"/>
    </location>
</feature>
<dbReference type="RefSeq" id="WP_006065230.1">
    <property type="nucleotide sequence ID" value="NZ_CP031305.1"/>
</dbReference>
<feature type="transmembrane region" description="Helical" evidence="2">
    <location>
        <begin position="71"/>
        <end position="88"/>
    </location>
</feature>
<evidence type="ECO:0000256" key="1">
    <source>
        <dbReference type="SAM" id="MobiDB-lite"/>
    </source>
</evidence>
<accession>A0A4D6HNZ4</accession>
<sequence>MGGSWTENVDELLFDGEREQQRVALEAATVVVTNHRVLVFRHGGDGSKYRHADRPNVTRVSVDVESAPGQLLWMTIVLLFGTGLLLVATTTNLAAAVGGVALDGGGLSGIAASALEVVETLLTVFDLSLLAGGVALVLVAAVIFIRYVRSRSRQLVLRISGDDDIQVPVTDADLEAGRPETLEDVIGPESASDATDTAAAVEESG</sequence>
<evidence type="ECO:0000256" key="2">
    <source>
        <dbReference type="SAM" id="Phobius"/>
    </source>
</evidence>
<dbReference type="KEGG" id="nbg:DV706_07555"/>
<feature type="compositionally biased region" description="Low complexity" evidence="1">
    <location>
        <begin position="190"/>
        <end position="205"/>
    </location>
</feature>
<proteinExistence type="predicted"/>
<name>A0A4D6HNZ4_9EURY</name>
<dbReference type="AlphaFoldDB" id="A0A4D6HNZ4"/>
<gene>
    <name evidence="3" type="ORF">DV706_07555</name>
</gene>
<protein>
    <submittedName>
        <fullName evidence="3">Uncharacterized protein</fullName>
    </submittedName>
</protein>
<evidence type="ECO:0000313" key="4">
    <source>
        <dbReference type="Proteomes" id="UP000296822"/>
    </source>
</evidence>
<keyword evidence="2" id="KW-0472">Membrane</keyword>
<feature type="transmembrane region" description="Helical" evidence="2">
    <location>
        <begin position="95"/>
        <end position="115"/>
    </location>
</feature>
<keyword evidence="2" id="KW-0812">Transmembrane</keyword>
<keyword evidence="2" id="KW-1133">Transmembrane helix</keyword>
<dbReference type="EMBL" id="CP031305">
    <property type="protein sequence ID" value="QCC54357.1"/>
    <property type="molecule type" value="Genomic_DNA"/>
</dbReference>
<feature type="transmembrane region" description="Helical" evidence="2">
    <location>
        <begin position="127"/>
        <end position="148"/>
    </location>
</feature>
<dbReference type="Proteomes" id="UP000296822">
    <property type="component" value="Chromosome"/>
</dbReference>
<evidence type="ECO:0000313" key="3">
    <source>
        <dbReference type="EMBL" id="QCC54357.1"/>
    </source>
</evidence>
<dbReference type="GeneID" id="39851102"/>
<organism evidence="3 4">
    <name type="scientific">Natronorubrum bangense</name>
    <dbReference type="NCBI Taxonomy" id="61858"/>
    <lineage>
        <taxon>Archaea</taxon>
        <taxon>Methanobacteriati</taxon>
        <taxon>Methanobacteriota</taxon>
        <taxon>Stenosarchaea group</taxon>
        <taxon>Halobacteria</taxon>
        <taxon>Halobacteriales</taxon>
        <taxon>Natrialbaceae</taxon>
        <taxon>Natronorubrum</taxon>
    </lineage>
</organism>